<dbReference type="AlphaFoldDB" id="A0A125YA83"/>
<name>A0A125YA83_BACC3</name>
<reference evidence="2 3" key="1">
    <citation type="submission" date="2009-02" db="EMBL/GenBank/DDBJ databases">
        <title>Genome sequence of Bacillus cereus 03BB102.</title>
        <authorList>
            <person name="Dodson R.J."/>
            <person name="Jackson P."/>
            <person name="Munk A.C."/>
            <person name="Brettin T."/>
            <person name="Bruce D."/>
            <person name="Detter C."/>
            <person name="Tapia R."/>
            <person name="Han C."/>
            <person name="Sutton G."/>
            <person name="Sims D."/>
        </authorList>
    </citation>
    <scope>NUCLEOTIDE SEQUENCE [LARGE SCALE GENOMIC DNA]</scope>
    <source>
        <strain evidence="2 3">03BB102</strain>
        <plasmid evidence="3">Plasmid p03BB102_179</plasmid>
    </source>
</reference>
<geneLocation type="plasmid" evidence="2 3">
    <name>p03BB102_179</name>
</geneLocation>
<dbReference type="EMBL" id="CP001406">
    <property type="protein sequence ID" value="ACO25824.1"/>
    <property type="molecule type" value="Genomic_DNA"/>
</dbReference>
<organism evidence="2 3">
    <name type="scientific">Bacillus cereus (strain 03BB102)</name>
    <dbReference type="NCBI Taxonomy" id="572264"/>
    <lineage>
        <taxon>Bacteria</taxon>
        <taxon>Bacillati</taxon>
        <taxon>Bacillota</taxon>
        <taxon>Bacilli</taxon>
        <taxon>Bacillales</taxon>
        <taxon>Bacillaceae</taxon>
        <taxon>Bacillus</taxon>
        <taxon>Bacillus cereus group</taxon>
    </lineage>
</organism>
<evidence type="ECO:0000313" key="2">
    <source>
        <dbReference type="EMBL" id="ACO25824.1"/>
    </source>
</evidence>
<proteinExistence type="predicted"/>
<sequence length="150" mass="17167">MIFTQDGNSLRVESKNNGKSVSNKRHAWSVRVDGKEIYSFHESTKVEQVVDAFNKLPKVKKQGKQFEVVQKSHEIHRLGSKDGQLTFFKVGSVFSMYAQKPDKSISTKDKNWAVLVDGVIKHTFSKKTVRDVKASIDKLKLRGQRFELQL</sequence>
<evidence type="ECO:0000256" key="1">
    <source>
        <dbReference type="SAM" id="MobiDB-lite"/>
    </source>
</evidence>
<gene>
    <name evidence="2" type="ordered locus">BCA_A0124</name>
</gene>
<dbReference type="PATRIC" id="fig|572264.18.peg.5519"/>
<keyword evidence="2" id="KW-0614">Plasmid</keyword>
<protein>
    <submittedName>
        <fullName evidence="2">Uncharacterized protein</fullName>
    </submittedName>
</protein>
<accession>A0A125YA83</accession>
<dbReference type="Proteomes" id="UP000002210">
    <property type="component" value="Plasmid p03BB102_179"/>
</dbReference>
<dbReference type="RefSeq" id="WP_000578140.1">
    <property type="nucleotide sequence ID" value="NC_012473.1"/>
</dbReference>
<dbReference type="GeneID" id="45025500"/>
<evidence type="ECO:0000313" key="3">
    <source>
        <dbReference type="Proteomes" id="UP000002210"/>
    </source>
</evidence>
<dbReference type="KEGG" id="bcx:BCA_A0124"/>
<feature type="region of interest" description="Disordered" evidence="1">
    <location>
        <begin position="1"/>
        <end position="23"/>
    </location>
</feature>